<dbReference type="InterPro" id="IPR050148">
    <property type="entry name" value="Terpene_synthase-like"/>
</dbReference>
<evidence type="ECO:0000256" key="1">
    <source>
        <dbReference type="ARBA" id="ARBA00001946"/>
    </source>
</evidence>
<dbReference type="FunFam" id="1.50.10.130:FF:000002">
    <property type="entry name" value="Ent-copalyl diphosphate synthase, chloroplastic"/>
    <property type="match status" value="1"/>
</dbReference>
<keyword evidence="8" id="KW-1185">Reference proteome</keyword>
<dbReference type="InterPro" id="IPR008949">
    <property type="entry name" value="Isoprenoid_synthase_dom_sf"/>
</dbReference>
<dbReference type="PANTHER" id="PTHR31739:SF4">
    <property type="entry name" value="ENT-COPALYL DIPHOSPHATE SYNTHASE, CHLOROPLASTIC"/>
    <property type="match status" value="1"/>
</dbReference>
<name>A0A2P6PW10_ROSCH</name>
<dbReference type="GO" id="GO:0000287">
    <property type="term" value="F:magnesium ion binding"/>
    <property type="evidence" value="ECO:0007669"/>
    <property type="project" value="InterPro"/>
</dbReference>
<evidence type="ECO:0000313" key="7">
    <source>
        <dbReference type="EMBL" id="PRQ26104.1"/>
    </source>
</evidence>
<feature type="domain" description="Terpene synthase N-terminal" evidence="5">
    <location>
        <begin position="284"/>
        <end position="490"/>
    </location>
</feature>
<comment type="caution">
    <text evidence="7">The sequence shown here is derived from an EMBL/GenBank/DDBJ whole genome shotgun (WGS) entry which is preliminary data.</text>
</comment>
<dbReference type="OMA" id="RDKWVIA"/>
<dbReference type="SUPFAM" id="SSF48576">
    <property type="entry name" value="Terpenoid synthases"/>
    <property type="match status" value="1"/>
</dbReference>
<dbReference type="CDD" id="cd00684">
    <property type="entry name" value="Terpene_cyclase_plant_C1"/>
    <property type="match status" value="1"/>
</dbReference>
<dbReference type="Gene3D" id="1.50.10.130">
    <property type="entry name" value="Terpene synthase, N-terminal domain"/>
    <property type="match status" value="1"/>
</dbReference>
<reference evidence="7 8" key="1">
    <citation type="journal article" date="2018" name="Nat. Genet.">
        <title>The Rosa genome provides new insights in the design of modern roses.</title>
        <authorList>
            <person name="Bendahmane M."/>
        </authorList>
    </citation>
    <scope>NUCLEOTIDE SEQUENCE [LARGE SCALE GENOMIC DNA]</scope>
    <source>
        <strain evidence="8">cv. Old Blush</strain>
    </source>
</reference>
<evidence type="ECO:0000259" key="6">
    <source>
        <dbReference type="Pfam" id="PF03936"/>
    </source>
</evidence>
<dbReference type="Gramene" id="PRQ26104">
    <property type="protein sequence ID" value="PRQ26104"/>
    <property type="gene ID" value="RchiOBHm_Chr6g0290941"/>
</dbReference>
<dbReference type="Pfam" id="PF01397">
    <property type="entry name" value="Terpene_synth"/>
    <property type="match status" value="1"/>
</dbReference>
<feature type="domain" description="Terpene synthase metal-binding" evidence="6">
    <location>
        <begin position="568"/>
        <end position="690"/>
    </location>
</feature>
<protein>
    <submittedName>
        <fullName evidence="7">Putative ent-copalyl diphosphate synthase</fullName>
        <ecNumber evidence="7">5.5.1.13</ecNumber>
    </submittedName>
</protein>
<feature type="region of interest" description="Disordered" evidence="4">
    <location>
        <begin position="78"/>
        <end position="100"/>
    </location>
</feature>
<dbReference type="GO" id="GO:0010333">
    <property type="term" value="F:terpene synthase activity"/>
    <property type="evidence" value="ECO:0007669"/>
    <property type="project" value="InterPro"/>
</dbReference>
<proteinExistence type="predicted"/>
<evidence type="ECO:0000256" key="4">
    <source>
        <dbReference type="SAM" id="MobiDB-lite"/>
    </source>
</evidence>
<dbReference type="Gene3D" id="1.10.600.10">
    <property type="entry name" value="Farnesyl Diphosphate Synthase"/>
    <property type="match status" value="1"/>
</dbReference>
<dbReference type="GO" id="GO:0009905">
    <property type="term" value="F:ent-copalyl diphosphate synthase activity"/>
    <property type="evidence" value="ECO:0007669"/>
    <property type="project" value="UniProtKB-EC"/>
</dbReference>
<keyword evidence="7" id="KW-0413">Isomerase</keyword>
<evidence type="ECO:0000256" key="2">
    <source>
        <dbReference type="ARBA" id="ARBA00022723"/>
    </source>
</evidence>
<feature type="compositionally biased region" description="Basic and acidic residues" evidence="4">
    <location>
        <begin position="91"/>
        <end position="100"/>
    </location>
</feature>
<dbReference type="GO" id="GO:0009686">
    <property type="term" value="P:gibberellin biosynthetic process"/>
    <property type="evidence" value="ECO:0007669"/>
    <property type="project" value="TreeGrafter"/>
</dbReference>
<dbReference type="InterPro" id="IPR005630">
    <property type="entry name" value="Terpene_synthase_metal-bd"/>
</dbReference>
<feature type="compositionally biased region" description="Low complexity" evidence="4">
    <location>
        <begin position="1"/>
        <end position="25"/>
    </location>
</feature>
<dbReference type="Pfam" id="PF03936">
    <property type="entry name" value="Terpene_synth_C"/>
    <property type="match status" value="1"/>
</dbReference>
<dbReference type="SUPFAM" id="SSF48239">
    <property type="entry name" value="Terpenoid cyclases/Protein prenyltransferases"/>
    <property type="match status" value="2"/>
</dbReference>
<dbReference type="InterPro" id="IPR008930">
    <property type="entry name" value="Terpenoid_cyclase/PrenylTrfase"/>
</dbReference>
<evidence type="ECO:0000256" key="3">
    <source>
        <dbReference type="ARBA" id="ARBA00022842"/>
    </source>
</evidence>
<dbReference type="InterPro" id="IPR044814">
    <property type="entry name" value="Terpene_cyclase_plant_C1"/>
</dbReference>
<dbReference type="EC" id="5.5.1.13" evidence="7"/>
<dbReference type="SFLD" id="SFLDG01014">
    <property type="entry name" value="Terpene_Cyclase_Like_1_N-term"/>
    <property type="match status" value="1"/>
</dbReference>
<dbReference type="SMR" id="A0A2P6PW10"/>
<dbReference type="EMBL" id="PDCK01000044">
    <property type="protein sequence ID" value="PRQ26104.1"/>
    <property type="molecule type" value="Genomic_DNA"/>
</dbReference>
<dbReference type="STRING" id="74649.A0A2P6PW10"/>
<comment type="cofactor">
    <cofactor evidence="1">
        <name>Mg(2+)</name>
        <dbReference type="ChEBI" id="CHEBI:18420"/>
    </cofactor>
</comment>
<sequence>MSSHSTHHLSLSLPPSLSLSSSPFSNHNQPKHLPGGLWLFGFKDKRVLPSICNAVSKPRTKDYADVLQPVIKWRKNHTIVGDDTQEDEEAPPTKDDDSATTEIIKEHVDSIKSMLSSMEDGEISVSAYDTAWVALIENVNETDSPQFPSSLEWIANNQLEDGSWGYEDIYSAHDRIISTLACVVALKSWNLHPDKCDKGMKFFKENLNKLEEENIEHMPIGFEVAFPSVLEIARSLNLEVPDDSPVLHKIYACRNLKLTKIPKDILHKVATTLLHSVEGMAGVDWEKLLKLQSQDGSFLFSPASTAYAAQQTKDGKCMSYLSRAVRKFNGGVPNVYPVDLFEHMWAVDRLQRLGLCRYFEPEIKECMNYVAKYWTEKGICWARNSEVQDIDDTAMGFRLLRLHGHRVSADVFKHFKKGDEFFCFAGQSNQAVTGMYNLYRASQVALPGEKILYEAKEFSTKFLREKQASNELLDKWIIMKDLPGEVGYALDVPWYASLPRLETKFYIEQYGGEDDVWIGKTLYSMPYVNNNVYLELAKLDFNNCQALHLSEWDNLQKWYGEWKIGGYGLSRKSLLMAYFVAAASIFEPERANERLAWAKTACLVDTIEAYFKRETSREDKKAFVDEFKNLSDMREYEVARRSNRNRTAGQGIVGALLAMLSQLSLGTMVLHGQDITQSLRQSWEKWLLKWLEIGGRHQDEAELLVETINQTAGLSLTDGLLSNNPEHELLFSLTNKVCNQLRFCQNQKHQMNNNGSCGTKMNMTAKAIESDMQQLVELVLKSSDGIESLIKQSFFSVARSFYYSTYCDPKIISHHIDKVLFERAI</sequence>
<dbReference type="Gene3D" id="1.50.10.160">
    <property type="match status" value="1"/>
</dbReference>
<accession>A0A2P6PW10</accession>
<dbReference type="PANTHER" id="PTHR31739">
    <property type="entry name" value="ENT-COPALYL DIPHOSPHATE SYNTHASE, CHLOROPLASTIC"/>
    <property type="match status" value="1"/>
</dbReference>
<dbReference type="OrthoDB" id="2343925at2759"/>
<evidence type="ECO:0000259" key="5">
    <source>
        <dbReference type="Pfam" id="PF01397"/>
    </source>
</evidence>
<dbReference type="AlphaFoldDB" id="A0A2P6PW10"/>
<keyword evidence="2" id="KW-0479">Metal-binding</keyword>
<dbReference type="InterPro" id="IPR036965">
    <property type="entry name" value="Terpene_synth_N_sf"/>
</dbReference>
<dbReference type="SFLD" id="SFLDG01605">
    <property type="entry name" value="Terpene_Cyclase_Like_1_N-term"/>
    <property type="match status" value="1"/>
</dbReference>
<dbReference type="Proteomes" id="UP000238479">
    <property type="component" value="Chromosome 6"/>
</dbReference>
<dbReference type="InterPro" id="IPR001906">
    <property type="entry name" value="Terpene_synth_N"/>
</dbReference>
<organism evidence="7 8">
    <name type="scientific">Rosa chinensis</name>
    <name type="common">China rose</name>
    <dbReference type="NCBI Taxonomy" id="74649"/>
    <lineage>
        <taxon>Eukaryota</taxon>
        <taxon>Viridiplantae</taxon>
        <taxon>Streptophyta</taxon>
        <taxon>Embryophyta</taxon>
        <taxon>Tracheophyta</taxon>
        <taxon>Spermatophyta</taxon>
        <taxon>Magnoliopsida</taxon>
        <taxon>eudicotyledons</taxon>
        <taxon>Gunneridae</taxon>
        <taxon>Pentapetalae</taxon>
        <taxon>rosids</taxon>
        <taxon>fabids</taxon>
        <taxon>Rosales</taxon>
        <taxon>Rosaceae</taxon>
        <taxon>Rosoideae</taxon>
        <taxon>Rosoideae incertae sedis</taxon>
        <taxon>Rosa</taxon>
    </lineage>
</organism>
<dbReference type="FunFam" id="1.50.10.160:FF:000001">
    <property type="entry name" value="Ent-copalyl diphosphate synthase"/>
    <property type="match status" value="1"/>
</dbReference>
<evidence type="ECO:0000313" key="8">
    <source>
        <dbReference type="Proteomes" id="UP000238479"/>
    </source>
</evidence>
<gene>
    <name evidence="7" type="ORF">RchiOBHm_Chr6g0290941</name>
</gene>
<keyword evidence="3" id="KW-0460">Magnesium</keyword>
<dbReference type="GO" id="GO:0009507">
    <property type="term" value="C:chloroplast"/>
    <property type="evidence" value="ECO:0007669"/>
    <property type="project" value="TreeGrafter"/>
</dbReference>
<feature type="region of interest" description="Disordered" evidence="4">
    <location>
        <begin position="1"/>
        <end position="26"/>
    </location>
</feature>